<dbReference type="Proteomes" id="UP000677812">
    <property type="component" value="Unassembled WGS sequence"/>
</dbReference>
<name>A0ABS5E808_9PROT</name>
<sequence>MKALTNARHERVTGAVMVNGEMICFDAEDYDLAAGTQAVVIGERGEIYVAPIAADHPEQKARMARNRSALVPFVSGRYPPGTPEHLQVKVLGRYVPVAAPVRAKARHLEAI</sequence>
<evidence type="ECO:0000313" key="2">
    <source>
        <dbReference type="Proteomes" id="UP000677812"/>
    </source>
</evidence>
<dbReference type="EMBL" id="JAGRQH010000005">
    <property type="protein sequence ID" value="MBR0560038.1"/>
    <property type="molecule type" value="Genomic_DNA"/>
</dbReference>
<reference evidence="1 2" key="1">
    <citation type="submission" date="2021-04" db="EMBL/GenBank/DDBJ databases">
        <title>The complete genome sequence of Neokomagataea sp. TBRC 2177.</title>
        <authorList>
            <person name="Charoenyingcharoen P."/>
            <person name="Yukphan P."/>
        </authorList>
    </citation>
    <scope>NUCLEOTIDE SEQUENCE [LARGE SCALE GENOMIC DNA]</scope>
    <source>
        <strain evidence="1 2">TBRC 2177</strain>
    </source>
</reference>
<keyword evidence="2" id="KW-1185">Reference proteome</keyword>
<dbReference type="RefSeq" id="WP_211682089.1">
    <property type="nucleotide sequence ID" value="NZ_JAGRQH010000005.1"/>
</dbReference>
<evidence type="ECO:0000313" key="1">
    <source>
        <dbReference type="EMBL" id="MBR0560038.1"/>
    </source>
</evidence>
<protein>
    <submittedName>
        <fullName evidence="1">Uncharacterized protein</fullName>
    </submittedName>
</protein>
<gene>
    <name evidence="1" type="ORF">KB213_08230</name>
</gene>
<organism evidence="1 2">
    <name type="scientific">Neokomagataea anthophila</name>
    <dbReference type="NCBI Taxonomy" id="2826925"/>
    <lineage>
        <taxon>Bacteria</taxon>
        <taxon>Pseudomonadati</taxon>
        <taxon>Pseudomonadota</taxon>
        <taxon>Alphaproteobacteria</taxon>
        <taxon>Acetobacterales</taxon>
        <taxon>Acetobacteraceae</taxon>
        <taxon>Neokomagataea</taxon>
    </lineage>
</organism>
<comment type="caution">
    <text evidence="1">The sequence shown here is derived from an EMBL/GenBank/DDBJ whole genome shotgun (WGS) entry which is preliminary data.</text>
</comment>
<accession>A0ABS5E808</accession>
<proteinExistence type="predicted"/>